<dbReference type="KEGG" id="sniv:SFSGTM_26370"/>
<proteinExistence type="predicted"/>
<protein>
    <submittedName>
        <fullName evidence="1">Uncharacterized protein</fullName>
    </submittedName>
</protein>
<organism evidence="1 2">
    <name type="scientific">Sulfuriferula nivalis</name>
    <dbReference type="NCBI Taxonomy" id="2675298"/>
    <lineage>
        <taxon>Bacteria</taxon>
        <taxon>Pseudomonadati</taxon>
        <taxon>Pseudomonadota</taxon>
        <taxon>Betaproteobacteria</taxon>
        <taxon>Nitrosomonadales</taxon>
        <taxon>Sulfuricellaceae</taxon>
        <taxon>Sulfuriferula</taxon>
    </lineage>
</organism>
<dbReference type="EMBL" id="AP021881">
    <property type="protein sequence ID" value="BBP01929.1"/>
    <property type="molecule type" value="Genomic_DNA"/>
</dbReference>
<dbReference type="Proteomes" id="UP000463939">
    <property type="component" value="Chromosome"/>
</dbReference>
<accession>A0A809RJ30</accession>
<sequence>MRGQHSLFESVSIEWAWFSAGFPVNQRIADIFTVDGIVASINPRFNAAVLLISPSNGLAHDSHNTVLLQVALVN</sequence>
<gene>
    <name evidence="1" type="ORF">SFSGTM_26370</name>
</gene>
<dbReference type="RefSeq" id="WP_232525980.1">
    <property type="nucleotide sequence ID" value="NZ_AP021881.1"/>
</dbReference>
<keyword evidence="2" id="KW-1185">Reference proteome</keyword>
<dbReference type="AlphaFoldDB" id="A0A809RJ30"/>
<evidence type="ECO:0000313" key="1">
    <source>
        <dbReference type="EMBL" id="BBP01929.1"/>
    </source>
</evidence>
<reference evidence="2" key="1">
    <citation type="submission" date="2019-11" db="EMBL/GenBank/DDBJ databases">
        <title>Isolation and characterization of a novel species in the genus Sulfuriferula.</title>
        <authorList>
            <person name="Mochizuki J."/>
            <person name="Kojima H."/>
            <person name="Fukui M."/>
        </authorList>
    </citation>
    <scope>NUCLEOTIDE SEQUENCE [LARGE SCALE GENOMIC DNA]</scope>
    <source>
        <strain evidence="2">SGTM</strain>
    </source>
</reference>
<evidence type="ECO:0000313" key="2">
    <source>
        <dbReference type="Proteomes" id="UP000463939"/>
    </source>
</evidence>
<name>A0A809RJ30_9PROT</name>